<keyword evidence="2" id="KW-1185">Reference proteome</keyword>
<name>A0AAW1U1P5_9CUCU</name>
<evidence type="ECO:0000313" key="1">
    <source>
        <dbReference type="EMBL" id="KAK9873856.1"/>
    </source>
</evidence>
<dbReference type="EMBL" id="JARQZJ010000031">
    <property type="protein sequence ID" value="KAK9873856.1"/>
    <property type="molecule type" value="Genomic_DNA"/>
</dbReference>
<sequence length="97" mass="10787">MTNNKISWNNPSPQVVHPSILRALQAPTHTTVHLFGNKSIDPSQVDRVPDAAGNSCGTHDASRAMADLASRASFVFPAHRLLHQWRFAKSNFRNNEQ</sequence>
<organism evidence="1 2">
    <name type="scientific">Henosepilachna vigintioctopunctata</name>
    <dbReference type="NCBI Taxonomy" id="420089"/>
    <lineage>
        <taxon>Eukaryota</taxon>
        <taxon>Metazoa</taxon>
        <taxon>Ecdysozoa</taxon>
        <taxon>Arthropoda</taxon>
        <taxon>Hexapoda</taxon>
        <taxon>Insecta</taxon>
        <taxon>Pterygota</taxon>
        <taxon>Neoptera</taxon>
        <taxon>Endopterygota</taxon>
        <taxon>Coleoptera</taxon>
        <taxon>Polyphaga</taxon>
        <taxon>Cucujiformia</taxon>
        <taxon>Coccinelloidea</taxon>
        <taxon>Coccinellidae</taxon>
        <taxon>Epilachninae</taxon>
        <taxon>Epilachnini</taxon>
        <taxon>Henosepilachna</taxon>
    </lineage>
</organism>
<protein>
    <submittedName>
        <fullName evidence="1">Uncharacterized protein</fullName>
    </submittedName>
</protein>
<gene>
    <name evidence="1" type="ORF">WA026_002213</name>
</gene>
<reference evidence="1 2" key="1">
    <citation type="submission" date="2023-03" db="EMBL/GenBank/DDBJ databases">
        <title>Genome insight into feeding habits of ladybird beetles.</title>
        <authorList>
            <person name="Li H.-S."/>
            <person name="Huang Y.-H."/>
            <person name="Pang H."/>
        </authorList>
    </citation>
    <scope>NUCLEOTIDE SEQUENCE [LARGE SCALE GENOMIC DNA]</scope>
    <source>
        <strain evidence="1">SYSU_2023b</strain>
        <tissue evidence="1">Whole body</tissue>
    </source>
</reference>
<evidence type="ECO:0000313" key="2">
    <source>
        <dbReference type="Proteomes" id="UP001431783"/>
    </source>
</evidence>
<proteinExistence type="predicted"/>
<dbReference type="AlphaFoldDB" id="A0AAW1U1P5"/>
<comment type="caution">
    <text evidence="1">The sequence shown here is derived from an EMBL/GenBank/DDBJ whole genome shotgun (WGS) entry which is preliminary data.</text>
</comment>
<dbReference type="Proteomes" id="UP001431783">
    <property type="component" value="Unassembled WGS sequence"/>
</dbReference>
<accession>A0AAW1U1P5</accession>